<evidence type="ECO:0000256" key="2">
    <source>
        <dbReference type="ARBA" id="ARBA00008520"/>
    </source>
</evidence>
<keyword evidence="9" id="KW-1185">Reference proteome</keyword>
<accession>A0A515EQ36</accession>
<comment type="similarity">
    <text evidence="2">Belongs to the bacterial solute-binding protein 1 family.</text>
</comment>
<dbReference type="EMBL" id="CP036282">
    <property type="protein sequence ID" value="QDL54782.1"/>
    <property type="molecule type" value="Genomic_DNA"/>
</dbReference>
<dbReference type="Proteomes" id="UP000317365">
    <property type="component" value="Chromosome"/>
</dbReference>
<keyword evidence="4 7" id="KW-0732">Signal</keyword>
<keyword evidence="3" id="KW-0813">Transport</keyword>
<dbReference type="Gene3D" id="3.40.190.10">
    <property type="entry name" value="Periplasmic binding protein-like II"/>
    <property type="match status" value="2"/>
</dbReference>
<comment type="subcellular location">
    <subcellularLocation>
        <location evidence="1">Periplasm</location>
    </subcellularLocation>
</comment>
<evidence type="ECO:0000256" key="7">
    <source>
        <dbReference type="SAM" id="SignalP"/>
    </source>
</evidence>
<dbReference type="InterPro" id="IPR050490">
    <property type="entry name" value="Bact_solute-bd_prot1"/>
</dbReference>
<reference evidence="9" key="2">
    <citation type="journal article" date="2020" name="Int. J. Syst. Evol. Microbiol.">
        <title>Genomic insights into a novel species Rhodoferax aquaticus sp. nov., isolated from freshwater.</title>
        <authorList>
            <person name="Li T."/>
            <person name="Zhuo Y."/>
            <person name="Jin C.Z."/>
            <person name="Wu X."/>
            <person name="Ko S.R."/>
            <person name="Jin F.J."/>
            <person name="Ahn C.Y."/>
            <person name="Oh H.M."/>
            <person name="Lee H.G."/>
            <person name="Jin L."/>
        </authorList>
    </citation>
    <scope>NUCLEOTIDE SEQUENCE [LARGE SCALE GENOMIC DNA]</scope>
    <source>
        <strain evidence="9">Gr-4</strain>
    </source>
</reference>
<feature type="signal peptide" evidence="7">
    <location>
        <begin position="1"/>
        <end position="24"/>
    </location>
</feature>
<dbReference type="PANTHER" id="PTHR43649:SF28">
    <property type="entry name" value="BINDING PROTEIN COMPONENT OF ABC SUGAR TRANSPORTER-RELATED"/>
    <property type="match status" value="1"/>
</dbReference>
<evidence type="ECO:0000256" key="5">
    <source>
        <dbReference type="ARBA" id="ARBA00049629"/>
    </source>
</evidence>
<protein>
    <recommendedName>
        <fullName evidence="6">Probable sugar-binding periplasmic protein</fullName>
    </recommendedName>
</protein>
<organism evidence="8 9">
    <name type="scientific">Rhodoferax aquaticus</name>
    <dbReference type="NCBI Taxonomy" id="2527691"/>
    <lineage>
        <taxon>Bacteria</taxon>
        <taxon>Pseudomonadati</taxon>
        <taxon>Pseudomonadota</taxon>
        <taxon>Betaproteobacteria</taxon>
        <taxon>Burkholderiales</taxon>
        <taxon>Comamonadaceae</taxon>
        <taxon>Rhodoferax</taxon>
    </lineage>
</organism>
<proteinExistence type="inferred from homology"/>
<dbReference type="GO" id="GO:0042597">
    <property type="term" value="C:periplasmic space"/>
    <property type="evidence" value="ECO:0007669"/>
    <property type="project" value="UniProtKB-SubCell"/>
</dbReference>
<name>A0A515EQ36_9BURK</name>
<evidence type="ECO:0000256" key="6">
    <source>
        <dbReference type="ARBA" id="ARBA00049753"/>
    </source>
</evidence>
<reference evidence="9" key="1">
    <citation type="submission" date="2019-02" db="EMBL/GenBank/DDBJ databases">
        <title>Complete genome sequence of Rhodoferax sp. Gr-4.</title>
        <authorList>
            <person name="Jin L."/>
        </authorList>
    </citation>
    <scope>NUCLEOTIDE SEQUENCE [LARGE SCALE GENOMIC DNA]</scope>
    <source>
        <strain evidence="9">Gr-4</strain>
    </source>
</reference>
<dbReference type="RefSeq" id="WP_142811941.1">
    <property type="nucleotide sequence ID" value="NZ_CP036282.1"/>
</dbReference>
<sequence>MQAFTHKTLAVLVAAMGMSGAAMAQKAEVVHWWTSGGESAAVQELAAAYKAAGGTWVDTAIAGGDNARNATINRIIGGKPPTVAQFNTSKQYHEVVFEGYMNSIDAVAKRDKWDQILPEPLKKFVKIEGRYFAVPVNIHNPSWFWYSKAVLDKAGVKAEPQNMEQFFAALDKVKASGAIPLALGGQAWQENILFNAILHTAGGADLYKKFYTSTDGAVATSADFKKILADFKKLKGYVDAGSPNRDWNVATAMLINNKAGFQIMGDWAKGEFAVAKQTAGKEFGCFPGWGAKAPYMIEGDVFVFPKTKDAEAIKAQELFASVVTSPAVQVAFNAKKGSIPIRTDVDMGKLDICSQQGVAALKDVSRQLPAPSQLVSPEKGGRMADVITKFWNTDQSVDDAAKALAAILKDQS</sequence>
<dbReference type="Pfam" id="PF01547">
    <property type="entry name" value="SBP_bac_1"/>
    <property type="match status" value="1"/>
</dbReference>
<gene>
    <name evidence="8" type="ORF">EXZ61_11700</name>
</gene>
<feature type="chain" id="PRO_5021804806" description="Probable sugar-binding periplasmic protein" evidence="7">
    <location>
        <begin position="25"/>
        <end position="412"/>
    </location>
</feature>
<evidence type="ECO:0000256" key="4">
    <source>
        <dbReference type="ARBA" id="ARBA00022729"/>
    </source>
</evidence>
<evidence type="ECO:0000313" key="9">
    <source>
        <dbReference type="Proteomes" id="UP000317365"/>
    </source>
</evidence>
<dbReference type="KEGG" id="rhg:EXZ61_11700"/>
<dbReference type="SUPFAM" id="SSF53850">
    <property type="entry name" value="Periplasmic binding protein-like II"/>
    <property type="match status" value="1"/>
</dbReference>
<dbReference type="PANTHER" id="PTHR43649">
    <property type="entry name" value="ARABINOSE-BINDING PROTEIN-RELATED"/>
    <property type="match status" value="1"/>
</dbReference>
<evidence type="ECO:0000256" key="1">
    <source>
        <dbReference type="ARBA" id="ARBA00004418"/>
    </source>
</evidence>
<comment type="function">
    <text evidence="5">Part of a binding-protein-dependent transport system for a sugar.</text>
</comment>
<dbReference type="InterPro" id="IPR006059">
    <property type="entry name" value="SBP"/>
</dbReference>
<evidence type="ECO:0000256" key="3">
    <source>
        <dbReference type="ARBA" id="ARBA00022448"/>
    </source>
</evidence>
<evidence type="ECO:0000313" key="8">
    <source>
        <dbReference type="EMBL" id="QDL54782.1"/>
    </source>
</evidence>
<dbReference type="AlphaFoldDB" id="A0A515EQ36"/>